<protein>
    <submittedName>
        <fullName evidence="1">PRD domain-containing protein</fullName>
    </submittedName>
</protein>
<dbReference type="Proteomes" id="UP000234240">
    <property type="component" value="Unassembled WGS sequence"/>
</dbReference>
<sequence>MEKRLHLLCQAGLLDQDIHDGMLHVVNQLETCWAIPVRNAQGEMAITHMANALMRSRRGEIIAPLDDALLGEIAASEAYDELLRIQEALLAPFAVTLHANEQGYLLANLFSLWQAGRY</sequence>
<dbReference type="SUPFAM" id="SSF63520">
    <property type="entry name" value="PTS-regulatory domain, PRD"/>
    <property type="match status" value="1"/>
</dbReference>
<reference evidence="1 2" key="1">
    <citation type="submission" date="2017-12" db="EMBL/GenBank/DDBJ databases">
        <title>Characterization of six clinical isolates of Enterochimera gen. nov., a novel genus of the Yersiniaciae family and the three species Enterochimera arupensis sp. nov., Enterochimera coloradensis sp. nov, and Enterochimera californica sp. nov.</title>
        <authorList>
            <person name="Rossi A."/>
            <person name="Fisher M."/>
        </authorList>
    </citation>
    <scope>NUCLEOTIDE SEQUENCE [LARGE SCALE GENOMIC DNA]</scope>
    <source>
        <strain evidence="2">2015-Iso6</strain>
    </source>
</reference>
<evidence type="ECO:0000313" key="2">
    <source>
        <dbReference type="Proteomes" id="UP000234240"/>
    </source>
</evidence>
<organism evidence="1 2">
    <name type="scientific">Chimaeribacter californicus</name>
    <dbReference type="NCBI Taxonomy" id="2060067"/>
    <lineage>
        <taxon>Bacteria</taxon>
        <taxon>Pseudomonadati</taxon>
        <taxon>Pseudomonadota</taxon>
        <taxon>Gammaproteobacteria</taxon>
        <taxon>Enterobacterales</taxon>
        <taxon>Yersiniaceae</taxon>
        <taxon>Chimaeribacter</taxon>
    </lineage>
</organism>
<dbReference type="AlphaFoldDB" id="A0A2N5EBN8"/>
<name>A0A2N5EBN8_9GAMM</name>
<accession>A0A2N5EBN8</accession>
<dbReference type="RefSeq" id="WP_101815387.1">
    <property type="nucleotide sequence ID" value="NZ_PJZF01000004.1"/>
</dbReference>
<dbReference type="OrthoDB" id="6447514at2"/>
<evidence type="ECO:0000313" key="1">
    <source>
        <dbReference type="EMBL" id="PLR39572.1"/>
    </source>
</evidence>
<dbReference type="GO" id="GO:0006355">
    <property type="term" value="P:regulation of DNA-templated transcription"/>
    <property type="evidence" value="ECO:0007669"/>
    <property type="project" value="InterPro"/>
</dbReference>
<dbReference type="EMBL" id="PJZF01000004">
    <property type="protein sequence ID" value="PLR39572.1"/>
    <property type="molecule type" value="Genomic_DNA"/>
</dbReference>
<keyword evidence="2" id="KW-1185">Reference proteome</keyword>
<proteinExistence type="predicted"/>
<dbReference type="InterPro" id="IPR036634">
    <property type="entry name" value="PRD_sf"/>
</dbReference>
<comment type="caution">
    <text evidence="1">The sequence shown here is derived from an EMBL/GenBank/DDBJ whole genome shotgun (WGS) entry which is preliminary data.</text>
</comment>
<gene>
    <name evidence="1" type="ORF">CYR55_06745</name>
</gene>